<accession>A0ACB8V0H6</accession>
<gene>
    <name evidence="1" type="ORF">LOY88_001913</name>
</gene>
<sequence>MGVPFEALLPYGIIVGLFGVTGIGMTLMGRLQNHGKRPRRGIDTWDRQSRCLRFELPGPLSADTPTVMERDLRLTGSLRGQSDTPIAPPGFALNSPWKVRKSPTDIKSAKAEFKN</sequence>
<name>A0ACB8V0H6_9EURO</name>
<dbReference type="EMBL" id="JALBCA010000021">
    <property type="protein sequence ID" value="KAI2389894.1"/>
    <property type="molecule type" value="Genomic_DNA"/>
</dbReference>
<reference evidence="1" key="1">
    <citation type="journal article" date="2022" name="bioRxiv">
        <title>Population genetic analysis of Ophidiomyces ophidiicola, the causative agent of snake fungal disease, indicates recent introductions to the USA.</title>
        <authorList>
            <person name="Ladner J.T."/>
            <person name="Palmer J.M."/>
            <person name="Ettinger C.L."/>
            <person name="Stajich J.E."/>
            <person name="Farrell T.M."/>
            <person name="Glorioso B.M."/>
            <person name="Lawson B."/>
            <person name="Price S.J."/>
            <person name="Stengle A.G."/>
            <person name="Grear D.A."/>
            <person name="Lorch J.M."/>
        </authorList>
    </citation>
    <scope>NUCLEOTIDE SEQUENCE</scope>
    <source>
        <strain evidence="1">NWHC 24266-5</strain>
    </source>
</reference>
<proteinExistence type="predicted"/>
<protein>
    <submittedName>
        <fullName evidence="1">Uncharacterized protein</fullName>
    </submittedName>
</protein>
<comment type="caution">
    <text evidence="1">The sequence shown here is derived from an EMBL/GenBank/DDBJ whole genome shotgun (WGS) entry which is preliminary data.</text>
</comment>
<organism evidence="1">
    <name type="scientific">Ophidiomyces ophidiicola</name>
    <dbReference type="NCBI Taxonomy" id="1387563"/>
    <lineage>
        <taxon>Eukaryota</taxon>
        <taxon>Fungi</taxon>
        <taxon>Dikarya</taxon>
        <taxon>Ascomycota</taxon>
        <taxon>Pezizomycotina</taxon>
        <taxon>Eurotiomycetes</taxon>
        <taxon>Eurotiomycetidae</taxon>
        <taxon>Onygenales</taxon>
        <taxon>Onygenaceae</taxon>
        <taxon>Ophidiomyces</taxon>
    </lineage>
</organism>
<evidence type="ECO:0000313" key="1">
    <source>
        <dbReference type="EMBL" id="KAI2389894.1"/>
    </source>
</evidence>